<evidence type="ECO:0000313" key="2">
    <source>
        <dbReference type="EMBL" id="ACU73187.1"/>
    </source>
</evidence>
<dbReference type="PANTHER" id="PTHR37017:SF11">
    <property type="entry name" value="ESTERASE_LIPASE_THIOESTERASE DOMAIN-CONTAINING PROTEIN"/>
    <property type="match status" value="1"/>
</dbReference>
<protein>
    <submittedName>
        <fullName evidence="2">Esterase</fullName>
    </submittedName>
</protein>
<dbReference type="RefSeq" id="WP_015792916.1">
    <property type="nucleotide sequence ID" value="NC_013131.1"/>
</dbReference>
<evidence type="ECO:0000259" key="1">
    <source>
        <dbReference type="Pfam" id="PF12697"/>
    </source>
</evidence>
<evidence type="ECO:0000313" key="3">
    <source>
        <dbReference type="Proteomes" id="UP000000851"/>
    </source>
</evidence>
<dbReference type="Gene3D" id="3.40.50.1820">
    <property type="entry name" value="alpha/beta hydrolase"/>
    <property type="match status" value="1"/>
</dbReference>
<dbReference type="STRING" id="479433.Caci_4323"/>
<dbReference type="SUPFAM" id="SSF53474">
    <property type="entry name" value="alpha/beta-Hydrolases"/>
    <property type="match status" value="1"/>
</dbReference>
<dbReference type="OrthoDB" id="9773549at2"/>
<dbReference type="Proteomes" id="UP000000851">
    <property type="component" value="Chromosome"/>
</dbReference>
<dbReference type="HOGENOM" id="CLU_046066_3_2_11"/>
<dbReference type="AlphaFoldDB" id="C7QJU9"/>
<dbReference type="eggNOG" id="COG1075">
    <property type="taxonomic scope" value="Bacteria"/>
</dbReference>
<dbReference type="PANTHER" id="PTHR37017">
    <property type="entry name" value="AB HYDROLASE-1 DOMAIN-CONTAINING PROTEIN-RELATED"/>
    <property type="match status" value="1"/>
</dbReference>
<sequence>MATFVLVPGLWLGSWVWDAVAGRLRADGHTVHALTMPGIAERAAEAKPDTDLRTEIADIVAYLREHGLREVVLVGHSGANMPVTGVIDEVPELITRVVYVDSGPMPSGLGVIDFLPPQAQDAQRRQVAEQGEGWLLPPPPFDAEQDPVNLAGISEAELERVRGLASPQPFRTTTDALDRPGDPMPVPASAITCTFTPEQVAQLAETGNPIFALMTKLELHPLPTGHWPMLSRPDDLAVLLGQVGQVRH</sequence>
<dbReference type="GO" id="GO:0003824">
    <property type="term" value="F:catalytic activity"/>
    <property type="evidence" value="ECO:0007669"/>
    <property type="project" value="UniProtKB-ARBA"/>
</dbReference>
<dbReference type="InParanoid" id="C7QJU9"/>
<dbReference type="Pfam" id="PF12697">
    <property type="entry name" value="Abhydrolase_6"/>
    <property type="match status" value="1"/>
</dbReference>
<feature type="domain" description="AB hydrolase-1" evidence="1">
    <location>
        <begin position="4"/>
        <end position="237"/>
    </location>
</feature>
<organism evidence="2 3">
    <name type="scientific">Catenulispora acidiphila (strain DSM 44928 / JCM 14897 / NBRC 102108 / NRRL B-24433 / ID139908)</name>
    <dbReference type="NCBI Taxonomy" id="479433"/>
    <lineage>
        <taxon>Bacteria</taxon>
        <taxon>Bacillati</taxon>
        <taxon>Actinomycetota</taxon>
        <taxon>Actinomycetes</taxon>
        <taxon>Catenulisporales</taxon>
        <taxon>Catenulisporaceae</taxon>
        <taxon>Catenulispora</taxon>
    </lineage>
</organism>
<reference evidence="2 3" key="1">
    <citation type="journal article" date="2009" name="Stand. Genomic Sci.">
        <title>Complete genome sequence of Catenulispora acidiphila type strain (ID 139908).</title>
        <authorList>
            <person name="Copeland A."/>
            <person name="Lapidus A."/>
            <person name="Glavina Del Rio T."/>
            <person name="Nolan M."/>
            <person name="Lucas S."/>
            <person name="Chen F."/>
            <person name="Tice H."/>
            <person name="Cheng J.F."/>
            <person name="Bruce D."/>
            <person name="Goodwin L."/>
            <person name="Pitluck S."/>
            <person name="Mikhailova N."/>
            <person name="Pati A."/>
            <person name="Ivanova N."/>
            <person name="Mavromatis K."/>
            <person name="Chen A."/>
            <person name="Palaniappan K."/>
            <person name="Chain P."/>
            <person name="Land M."/>
            <person name="Hauser L."/>
            <person name="Chang Y.J."/>
            <person name="Jeffries C.D."/>
            <person name="Chertkov O."/>
            <person name="Brettin T."/>
            <person name="Detter J.C."/>
            <person name="Han C."/>
            <person name="Ali Z."/>
            <person name="Tindall B.J."/>
            <person name="Goker M."/>
            <person name="Bristow J."/>
            <person name="Eisen J.A."/>
            <person name="Markowitz V."/>
            <person name="Hugenholtz P."/>
            <person name="Kyrpides N.C."/>
            <person name="Klenk H.P."/>
        </authorList>
    </citation>
    <scope>NUCLEOTIDE SEQUENCE [LARGE SCALE GENOMIC DNA]</scope>
    <source>
        <strain evidence="3">DSM 44928 / JCM 14897 / NBRC 102108 / NRRL B-24433 / ID139908</strain>
    </source>
</reference>
<dbReference type="InterPro" id="IPR052897">
    <property type="entry name" value="Sec-Metab_Biosynth_Hydrolase"/>
</dbReference>
<gene>
    <name evidence="2" type="ordered locus">Caci_4323</name>
</gene>
<dbReference type="InterPro" id="IPR029058">
    <property type="entry name" value="AB_hydrolase_fold"/>
</dbReference>
<name>C7QJU9_CATAD</name>
<proteinExistence type="predicted"/>
<keyword evidence="3" id="KW-1185">Reference proteome</keyword>
<accession>C7QJU9</accession>
<dbReference type="ESTHER" id="catad-c7qju9">
    <property type="family name" value="HNLyase_Bact"/>
</dbReference>
<dbReference type="InterPro" id="IPR000073">
    <property type="entry name" value="AB_hydrolase_1"/>
</dbReference>
<dbReference type="KEGG" id="cai:Caci_4323"/>
<dbReference type="EMBL" id="CP001700">
    <property type="protein sequence ID" value="ACU73187.1"/>
    <property type="molecule type" value="Genomic_DNA"/>
</dbReference>